<protein>
    <submittedName>
        <fullName evidence="2">Protein-disulfide isomerase</fullName>
    </submittedName>
</protein>
<dbReference type="AlphaFoldDB" id="A0A0D7K574"/>
<dbReference type="GO" id="GO:0016491">
    <property type="term" value="F:oxidoreductase activity"/>
    <property type="evidence" value="ECO:0007669"/>
    <property type="project" value="InterPro"/>
</dbReference>
<evidence type="ECO:0000313" key="2">
    <source>
        <dbReference type="EMBL" id="KJA09496.1"/>
    </source>
</evidence>
<dbReference type="Proteomes" id="UP000032566">
    <property type="component" value="Unassembled WGS sequence"/>
</dbReference>
<name>A0A0D7K574_9BURK</name>
<organism evidence="2 3">
    <name type="scientific">Acidovorax temperans</name>
    <dbReference type="NCBI Taxonomy" id="80878"/>
    <lineage>
        <taxon>Bacteria</taxon>
        <taxon>Pseudomonadati</taxon>
        <taxon>Pseudomonadota</taxon>
        <taxon>Betaproteobacteria</taxon>
        <taxon>Burkholderiales</taxon>
        <taxon>Comamonadaceae</taxon>
        <taxon>Acidovorax</taxon>
    </lineage>
</organism>
<dbReference type="EMBL" id="JXYQ01000060">
    <property type="protein sequence ID" value="KJA09496.1"/>
    <property type="molecule type" value="Genomic_DNA"/>
</dbReference>
<dbReference type="SUPFAM" id="SSF52833">
    <property type="entry name" value="Thioredoxin-like"/>
    <property type="match status" value="1"/>
</dbReference>
<evidence type="ECO:0000259" key="1">
    <source>
        <dbReference type="Pfam" id="PF01323"/>
    </source>
</evidence>
<dbReference type="CDD" id="cd03025">
    <property type="entry name" value="DsbA_FrnE_like"/>
    <property type="match status" value="1"/>
</dbReference>
<comment type="caution">
    <text evidence="2">The sequence shown here is derived from an EMBL/GenBank/DDBJ whole genome shotgun (WGS) entry which is preliminary data.</text>
</comment>
<dbReference type="PATRIC" id="fig|80878.5.peg.3143"/>
<dbReference type="InterPro" id="IPR036249">
    <property type="entry name" value="Thioredoxin-like_sf"/>
</dbReference>
<accession>A0A0D7K574</accession>
<dbReference type="Gene3D" id="3.40.30.10">
    <property type="entry name" value="Glutaredoxin"/>
    <property type="match status" value="1"/>
</dbReference>
<evidence type="ECO:0000313" key="3">
    <source>
        <dbReference type="Proteomes" id="UP000032566"/>
    </source>
</evidence>
<reference evidence="2 3" key="1">
    <citation type="submission" date="2014-12" db="EMBL/GenBank/DDBJ databases">
        <title>Isolation of bacteria from lake water.</title>
        <authorList>
            <person name="Sheng K.-Y."/>
            <person name="Chin P.-S."/>
            <person name="Chan K.-G."/>
            <person name="Tan G.S."/>
        </authorList>
    </citation>
    <scope>NUCLEOTIDE SEQUENCE [LARGE SCALE GENOMIC DNA]</scope>
    <source>
        <strain evidence="2 3">KY4</strain>
    </source>
</reference>
<keyword evidence="3" id="KW-1185">Reference proteome</keyword>
<feature type="domain" description="DSBA-like thioredoxin" evidence="1">
    <location>
        <begin position="7"/>
        <end position="153"/>
    </location>
</feature>
<dbReference type="InterPro" id="IPR001853">
    <property type="entry name" value="DSBA-like_thioredoxin_dom"/>
</dbReference>
<dbReference type="GO" id="GO:0016853">
    <property type="term" value="F:isomerase activity"/>
    <property type="evidence" value="ECO:0007669"/>
    <property type="project" value="UniProtKB-KW"/>
</dbReference>
<gene>
    <name evidence="2" type="ORF">RP29_16150</name>
</gene>
<dbReference type="RefSeq" id="WP_044400840.1">
    <property type="nucleotide sequence ID" value="NZ_JXYQ01000060.1"/>
</dbReference>
<sequence length="220" mass="22961">MTTPSITVTYLFDPLCGWCYAAAPALKYLQGVEGIRVALSPTGLFAGAGARPMDAQFAAYAYAWANDQRIQQLTGQPFTQAYRDRILGAANGRFDSGPATLALTAVAQTAPERELDALHALQHARYVEGRDNADAAVIADVLCSLGLQAAAAVLHEPHDALRAALLERVAAARVTMQLLGAQGVLQLAVAGQGGASQLVRGDALLGPREGLLARVQTAAA</sequence>
<dbReference type="Pfam" id="PF01323">
    <property type="entry name" value="DSBA"/>
    <property type="match status" value="1"/>
</dbReference>
<dbReference type="OrthoDB" id="9813770at2"/>
<proteinExistence type="predicted"/>
<keyword evidence="2" id="KW-0413">Isomerase</keyword>